<accession>A0ABW3STH3</accession>
<evidence type="ECO:0000256" key="1">
    <source>
        <dbReference type="SAM" id="Phobius"/>
    </source>
</evidence>
<name>A0ABW3STH3_9BACT</name>
<dbReference type="EMBL" id="JBHTLD010000233">
    <property type="protein sequence ID" value="MFD1188224.1"/>
    <property type="molecule type" value="Genomic_DNA"/>
</dbReference>
<feature type="domain" description="NAD(P)-binding" evidence="2">
    <location>
        <begin position="7"/>
        <end position="124"/>
    </location>
</feature>
<dbReference type="Proteomes" id="UP001597094">
    <property type="component" value="Unassembled WGS sequence"/>
</dbReference>
<sequence>MKILLTGANGYIGKRILPILVEQHEVLCMVRDPRRFNLPDSLKHQVQVVQGDLLQPEALQQLPKDIDAAYYLVHSMGSSKDDFSEAERVGAENFVSYLNSTTAKQIIYLSGISNDKELSKHLTSRLKVEEVLAGAIAKLTVLRAAIIIGSGSASFEIIRDLVDKLPIMVTPKWLKSRCQPIAIRDVLFYLTEVLGRKDCYNRQFEIGGPDVLTYKEMLLQLAKVRRLRRHIITLPVLTPRLSSYWLYFVTSTNYTLAKSLVDSLRNDAVVRDHSIDTLIPHQCVPYEEAVSMAFTKIEQNSVVSSWTDALVSGTIPSNYMNFIQIPHHGVLTDRKRMRFSRPVEEVQENIWSIGGERGWYKTDFLWRIRGLMDKMAGGVGLRRGRRSPNEVKAGDTIDFWRVLVADETDKRLLLYAEMKLPGEAWLQFKICHEPDGDYLEQLAAYRPDGLIGRLYWYAVLPFHFIIFGGMIQNIIRYRDSHSQAKS</sequence>
<dbReference type="Pfam" id="PF11066">
    <property type="entry name" value="DUF2867"/>
    <property type="match status" value="1"/>
</dbReference>
<dbReference type="PANTHER" id="PTHR12126:SF11">
    <property type="entry name" value="NADH DEHYDROGENASE [UBIQUINONE] 1 ALPHA SUBCOMPLEX SUBUNIT 9, MITOCHONDRIAL"/>
    <property type="match status" value="1"/>
</dbReference>
<keyword evidence="1" id="KW-0472">Membrane</keyword>
<dbReference type="Pfam" id="PF13460">
    <property type="entry name" value="NAD_binding_10"/>
    <property type="match status" value="1"/>
</dbReference>
<comment type="caution">
    <text evidence="3">The sequence shown here is derived from an EMBL/GenBank/DDBJ whole genome shotgun (WGS) entry which is preliminary data.</text>
</comment>
<dbReference type="InterPro" id="IPR016040">
    <property type="entry name" value="NAD(P)-bd_dom"/>
</dbReference>
<dbReference type="InterPro" id="IPR036291">
    <property type="entry name" value="NAD(P)-bd_dom_sf"/>
</dbReference>
<gene>
    <name evidence="3" type="ORF">ACFQ2O_18570</name>
</gene>
<organism evidence="3 4">
    <name type="scientific">Pontibacter rugosus</name>
    <dbReference type="NCBI Taxonomy" id="1745966"/>
    <lineage>
        <taxon>Bacteria</taxon>
        <taxon>Pseudomonadati</taxon>
        <taxon>Bacteroidota</taxon>
        <taxon>Cytophagia</taxon>
        <taxon>Cytophagales</taxon>
        <taxon>Hymenobacteraceae</taxon>
        <taxon>Pontibacter</taxon>
    </lineage>
</organism>
<dbReference type="PANTHER" id="PTHR12126">
    <property type="entry name" value="NADH-UBIQUINONE OXIDOREDUCTASE 39 KDA SUBUNIT-RELATED"/>
    <property type="match status" value="1"/>
</dbReference>
<keyword evidence="4" id="KW-1185">Reference proteome</keyword>
<dbReference type="InterPro" id="IPR021295">
    <property type="entry name" value="DUF2867"/>
</dbReference>
<protein>
    <submittedName>
        <fullName evidence="3">SDR family oxidoreductase</fullName>
    </submittedName>
</protein>
<evidence type="ECO:0000259" key="2">
    <source>
        <dbReference type="Pfam" id="PF13460"/>
    </source>
</evidence>
<dbReference type="Gene3D" id="3.40.50.720">
    <property type="entry name" value="NAD(P)-binding Rossmann-like Domain"/>
    <property type="match status" value="1"/>
</dbReference>
<keyword evidence="1" id="KW-0812">Transmembrane</keyword>
<dbReference type="SUPFAM" id="SSF51735">
    <property type="entry name" value="NAD(P)-binding Rossmann-fold domains"/>
    <property type="match status" value="1"/>
</dbReference>
<dbReference type="InterPro" id="IPR051207">
    <property type="entry name" value="ComplexI_NDUFA9_subunit"/>
</dbReference>
<feature type="transmembrane region" description="Helical" evidence="1">
    <location>
        <begin position="454"/>
        <end position="475"/>
    </location>
</feature>
<keyword evidence="1" id="KW-1133">Transmembrane helix</keyword>
<dbReference type="RefSeq" id="WP_377531430.1">
    <property type="nucleotide sequence ID" value="NZ_JBHTLD010000233.1"/>
</dbReference>
<proteinExistence type="predicted"/>
<evidence type="ECO:0000313" key="4">
    <source>
        <dbReference type="Proteomes" id="UP001597094"/>
    </source>
</evidence>
<reference evidence="4" key="1">
    <citation type="journal article" date="2019" name="Int. J. Syst. Evol. Microbiol.">
        <title>The Global Catalogue of Microorganisms (GCM) 10K type strain sequencing project: providing services to taxonomists for standard genome sequencing and annotation.</title>
        <authorList>
            <consortium name="The Broad Institute Genomics Platform"/>
            <consortium name="The Broad Institute Genome Sequencing Center for Infectious Disease"/>
            <person name="Wu L."/>
            <person name="Ma J."/>
        </authorList>
    </citation>
    <scope>NUCLEOTIDE SEQUENCE [LARGE SCALE GENOMIC DNA]</scope>
    <source>
        <strain evidence="4">JCM 31319</strain>
    </source>
</reference>
<evidence type="ECO:0000313" key="3">
    <source>
        <dbReference type="EMBL" id="MFD1188224.1"/>
    </source>
</evidence>